<feature type="chain" id="PRO_5044539555" evidence="1">
    <location>
        <begin position="19"/>
        <end position="248"/>
    </location>
</feature>
<evidence type="ECO:0000256" key="1">
    <source>
        <dbReference type="SAM" id="SignalP"/>
    </source>
</evidence>
<dbReference type="KEGG" id="bna:106404512"/>
<proteinExistence type="predicted"/>
<evidence type="ECO:0000259" key="2">
    <source>
        <dbReference type="Pfam" id="PF00582"/>
    </source>
</evidence>
<dbReference type="EMBL" id="LK032317">
    <property type="protein sequence ID" value="CDY33555.1"/>
    <property type="molecule type" value="Genomic_DNA"/>
</dbReference>
<dbReference type="PaxDb" id="3708-A0A078H4Q3"/>
<dbReference type="STRING" id="3708.A0A078H4Q3"/>
<dbReference type="SUPFAM" id="SSF52402">
    <property type="entry name" value="Adenine nucleotide alpha hydrolases-like"/>
    <property type="match status" value="1"/>
</dbReference>
<gene>
    <name evidence="3" type="primary">BnaC06g29970D</name>
    <name evidence="3" type="ORF">GSBRNA2T00054835001</name>
</gene>
<dbReference type="Gene3D" id="3.40.50.620">
    <property type="entry name" value="HUPs"/>
    <property type="match status" value="1"/>
</dbReference>
<dbReference type="Pfam" id="PF00582">
    <property type="entry name" value="Usp"/>
    <property type="match status" value="1"/>
</dbReference>
<keyword evidence="1" id="KW-0732">Signal</keyword>
<dbReference type="OMA" id="MWAGNRV"/>
<dbReference type="CDD" id="cd00293">
    <property type="entry name" value="USP-like"/>
    <property type="match status" value="1"/>
</dbReference>
<accession>A0A078H4Q3</accession>
<dbReference type="PANTHER" id="PTHR47000">
    <property type="entry name" value="ADENINE NUCLEOTIDE ALPHA HYDROLASES-LIKE SUPERFAMILY PROTEIN"/>
    <property type="match status" value="1"/>
</dbReference>
<evidence type="ECO:0000313" key="3">
    <source>
        <dbReference type="EMBL" id="CDY33555.1"/>
    </source>
</evidence>
<dbReference type="AlphaFoldDB" id="A0A078H4Q3"/>
<feature type="signal peptide" evidence="1">
    <location>
        <begin position="1"/>
        <end position="18"/>
    </location>
</feature>
<dbReference type="Proteomes" id="UP000028999">
    <property type="component" value="Unassembled WGS sequence"/>
</dbReference>
<organism evidence="3 4">
    <name type="scientific">Brassica napus</name>
    <name type="common">Rape</name>
    <dbReference type="NCBI Taxonomy" id="3708"/>
    <lineage>
        <taxon>Eukaryota</taxon>
        <taxon>Viridiplantae</taxon>
        <taxon>Streptophyta</taxon>
        <taxon>Embryophyta</taxon>
        <taxon>Tracheophyta</taxon>
        <taxon>Spermatophyta</taxon>
        <taxon>Magnoliopsida</taxon>
        <taxon>eudicotyledons</taxon>
        <taxon>Gunneridae</taxon>
        <taxon>Pentapetalae</taxon>
        <taxon>rosids</taxon>
        <taxon>malvids</taxon>
        <taxon>Brassicales</taxon>
        <taxon>Brassicaceae</taxon>
        <taxon>Brassiceae</taxon>
        <taxon>Brassica</taxon>
    </lineage>
</organism>
<dbReference type="InterPro" id="IPR006016">
    <property type="entry name" value="UspA"/>
</dbReference>
<dbReference type="OrthoDB" id="1667873at2759"/>
<feature type="domain" description="UspA" evidence="2">
    <location>
        <begin position="72"/>
        <end position="225"/>
    </location>
</feature>
<dbReference type="PANTHER" id="PTHR47000:SF1">
    <property type="entry name" value="ADENINE NUCLEOTIDE ALPHA HYDROLASES-LIKE SUPERFAMILY PROTEIN"/>
    <property type="match status" value="1"/>
</dbReference>
<sequence length="248" mass="27889">MIALNFIYFLHLLISSYCPTIERESERKRMGKKEGFFLNRLRAHVRVQPPTTTSHHTCSQEPPNASAETKGRSIMVVVDSCSEAKNALLWTLSHCAQPQDSILLLHFLKAKPSQSGALATGGEETCDKHTASKAYQKVSTLRNICELKRPEVKTEMVVVQGEEKGSTIVKEARERGASLLVLGQKKQYATWRLLMIWASQTRPLTKTDTVEYCINNAPCMAIAVRKRGKKVGGYTLTTKRHKDFWLLA</sequence>
<reference evidence="3 4" key="1">
    <citation type="journal article" date="2014" name="Science">
        <title>Plant genetics. Early allopolyploid evolution in the post-Neolithic Brassica napus oilseed genome.</title>
        <authorList>
            <person name="Chalhoub B."/>
            <person name="Denoeud F."/>
            <person name="Liu S."/>
            <person name="Parkin I.A."/>
            <person name="Tang H."/>
            <person name="Wang X."/>
            <person name="Chiquet J."/>
            <person name="Belcram H."/>
            <person name="Tong C."/>
            <person name="Samans B."/>
            <person name="Correa M."/>
            <person name="Da Silva C."/>
            <person name="Just J."/>
            <person name="Falentin C."/>
            <person name="Koh C.S."/>
            <person name="Le Clainche I."/>
            <person name="Bernard M."/>
            <person name="Bento P."/>
            <person name="Noel B."/>
            <person name="Labadie K."/>
            <person name="Alberti A."/>
            <person name="Charles M."/>
            <person name="Arnaud D."/>
            <person name="Guo H."/>
            <person name="Daviaud C."/>
            <person name="Alamery S."/>
            <person name="Jabbari K."/>
            <person name="Zhao M."/>
            <person name="Edger P.P."/>
            <person name="Chelaifa H."/>
            <person name="Tack D."/>
            <person name="Lassalle G."/>
            <person name="Mestiri I."/>
            <person name="Schnel N."/>
            <person name="Le Paslier M.C."/>
            <person name="Fan G."/>
            <person name="Renault V."/>
            <person name="Bayer P.E."/>
            <person name="Golicz A.A."/>
            <person name="Manoli S."/>
            <person name="Lee T.H."/>
            <person name="Thi V.H."/>
            <person name="Chalabi S."/>
            <person name="Hu Q."/>
            <person name="Fan C."/>
            <person name="Tollenaere R."/>
            <person name="Lu Y."/>
            <person name="Battail C."/>
            <person name="Shen J."/>
            <person name="Sidebottom C.H."/>
            <person name="Wang X."/>
            <person name="Canaguier A."/>
            <person name="Chauveau A."/>
            <person name="Berard A."/>
            <person name="Deniot G."/>
            <person name="Guan M."/>
            <person name="Liu Z."/>
            <person name="Sun F."/>
            <person name="Lim Y.P."/>
            <person name="Lyons E."/>
            <person name="Town C.D."/>
            <person name="Bancroft I."/>
            <person name="Wang X."/>
            <person name="Meng J."/>
            <person name="Ma J."/>
            <person name="Pires J.C."/>
            <person name="King G.J."/>
            <person name="Brunel D."/>
            <person name="Delourme R."/>
            <person name="Renard M."/>
            <person name="Aury J.M."/>
            <person name="Adams K.L."/>
            <person name="Batley J."/>
            <person name="Snowdon R.J."/>
            <person name="Tost J."/>
            <person name="Edwards D."/>
            <person name="Zhou Y."/>
            <person name="Hua W."/>
            <person name="Sharpe A.G."/>
            <person name="Paterson A.H."/>
            <person name="Guan C."/>
            <person name="Wincker P."/>
        </authorList>
    </citation>
    <scope>NUCLEOTIDE SEQUENCE [LARGE SCALE GENOMIC DNA]</scope>
    <source>
        <strain evidence="4">cv. Darmor-bzh</strain>
    </source>
</reference>
<dbReference type="InterPro" id="IPR014729">
    <property type="entry name" value="Rossmann-like_a/b/a_fold"/>
</dbReference>
<evidence type="ECO:0000313" key="4">
    <source>
        <dbReference type="Proteomes" id="UP000028999"/>
    </source>
</evidence>
<name>A0A078H4Q3_BRANA</name>
<keyword evidence="4" id="KW-1185">Reference proteome</keyword>
<protein>
    <submittedName>
        <fullName evidence="3">BnaC06g29970D protein</fullName>
    </submittedName>
</protein>
<dbReference type="Gramene" id="CDY33555">
    <property type="protein sequence ID" value="CDY33555"/>
    <property type="gene ID" value="GSBRNA2T00054835001"/>
</dbReference>